<comment type="similarity">
    <text evidence="2">Belongs to the SelU family.</text>
</comment>
<dbReference type="Gene3D" id="3.40.250.10">
    <property type="entry name" value="Rhodanese-like domain"/>
    <property type="match status" value="1"/>
</dbReference>
<dbReference type="HOGENOM" id="CLU_043456_1_0_6"/>
<feature type="active site" description="S-selanylcysteine intermediate" evidence="2">
    <location>
        <position position="96"/>
    </location>
</feature>
<dbReference type="NCBIfam" id="NF008751">
    <property type="entry name" value="PRK11784.1-3"/>
    <property type="match status" value="1"/>
</dbReference>
<comment type="subunit">
    <text evidence="2">Monomer.</text>
</comment>
<dbReference type="PANTHER" id="PTHR30401">
    <property type="entry name" value="TRNA 2-SELENOURIDINE SYNTHASE"/>
    <property type="match status" value="1"/>
</dbReference>
<keyword evidence="1 2" id="KW-0711">Selenium</keyword>
<dbReference type="InterPro" id="IPR017582">
    <property type="entry name" value="SelU"/>
</dbReference>
<protein>
    <recommendedName>
        <fullName evidence="2">tRNA 2-selenouridine synthase</fullName>
        <ecNumber evidence="2">2.9.1.3</ecNumber>
    </recommendedName>
</protein>
<dbReference type="NCBIfam" id="TIGR03167">
    <property type="entry name" value="tRNA_sel_U_synt"/>
    <property type="match status" value="1"/>
</dbReference>
<dbReference type="InterPro" id="IPR058840">
    <property type="entry name" value="AAA_SelU"/>
</dbReference>
<dbReference type="RefSeq" id="WP_044616586.1">
    <property type="nucleotide sequence ID" value="NZ_CP007142.1"/>
</dbReference>
<comment type="catalytic activity">
    <reaction evidence="2">
        <text>5-methylaminomethyl-2-thiouridine(34) in tRNA + (2E)-geranyl diphosphate = 5-methylaminomethyl-S-(2E)-geranyl-thiouridine(34) in tRNA + diphosphate</text>
        <dbReference type="Rhea" id="RHEA:14085"/>
        <dbReference type="Rhea" id="RHEA-COMP:10195"/>
        <dbReference type="Rhea" id="RHEA-COMP:14654"/>
        <dbReference type="ChEBI" id="CHEBI:33019"/>
        <dbReference type="ChEBI" id="CHEBI:58057"/>
        <dbReference type="ChEBI" id="CHEBI:74455"/>
        <dbReference type="ChEBI" id="CHEBI:140632"/>
    </reaction>
</comment>
<dbReference type="SMART" id="SM00450">
    <property type="entry name" value="RHOD"/>
    <property type="match status" value="1"/>
</dbReference>
<dbReference type="GO" id="GO:0016765">
    <property type="term" value="F:transferase activity, transferring alkyl or aryl (other than methyl) groups"/>
    <property type="evidence" value="ECO:0007669"/>
    <property type="project" value="UniProtKB-UniRule"/>
</dbReference>
<dbReference type="AlphaFoldDB" id="A0A0C5V338"/>
<dbReference type="NCBIfam" id="NF008750">
    <property type="entry name" value="PRK11784.1-2"/>
    <property type="match status" value="1"/>
</dbReference>
<comment type="catalytic activity">
    <reaction evidence="2">
        <text>5-methylaminomethyl-S-(2E)-geranyl-thiouridine(34) in tRNA + selenophosphate + H(+) = 5-methylaminomethyl-2-(Se-phospho)selenouridine(34) in tRNA + (2E)-thiogeraniol</text>
        <dbReference type="Rhea" id="RHEA:60172"/>
        <dbReference type="Rhea" id="RHEA-COMP:14654"/>
        <dbReference type="Rhea" id="RHEA-COMP:15523"/>
        <dbReference type="ChEBI" id="CHEBI:15378"/>
        <dbReference type="ChEBI" id="CHEBI:16144"/>
        <dbReference type="ChEBI" id="CHEBI:140632"/>
        <dbReference type="ChEBI" id="CHEBI:143702"/>
        <dbReference type="ChEBI" id="CHEBI:143703"/>
    </reaction>
</comment>
<evidence type="ECO:0000259" key="3">
    <source>
        <dbReference type="PROSITE" id="PS50206"/>
    </source>
</evidence>
<dbReference type="GO" id="GO:0002098">
    <property type="term" value="P:tRNA wobble uridine modification"/>
    <property type="evidence" value="ECO:0007669"/>
    <property type="project" value="UniProtKB-UniRule"/>
</dbReference>
<proteinExistence type="inferred from homology"/>
<dbReference type="PANTHER" id="PTHR30401:SF0">
    <property type="entry name" value="TRNA 2-SELENOURIDINE SYNTHASE"/>
    <property type="match status" value="1"/>
</dbReference>
<evidence type="ECO:0000256" key="2">
    <source>
        <dbReference type="HAMAP-Rule" id="MF_01622"/>
    </source>
</evidence>
<comment type="catalytic activity">
    <reaction evidence="2">
        <text>5-methylaminomethyl-2-thiouridine(34) in tRNA + selenophosphate + (2E)-geranyl diphosphate + H2O + H(+) = 5-methylaminomethyl-2-selenouridine(34) in tRNA + (2E)-thiogeraniol + phosphate + diphosphate</text>
        <dbReference type="Rhea" id="RHEA:42716"/>
        <dbReference type="Rhea" id="RHEA-COMP:10195"/>
        <dbReference type="Rhea" id="RHEA-COMP:10196"/>
        <dbReference type="ChEBI" id="CHEBI:15377"/>
        <dbReference type="ChEBI" id="CHEBI:15378"/>
        <dbReference type="ChEBI" id="CHEBI:16144"/>
        <dbReference type="ChEBI" id="CHEBI:33019"/>
        <dbReference type="ChEBI" id="CHEBI:43474"/>
        <dbReference type="ChEBI" id="CHEBI:58057"/>
        <dbReference type="ChEBI" id="CHEBI:74455"/>
        <dbReference type="ChEBI" id="CHEBI:82743"/>
        <dbReference type="ChEBI" id="CHEBI:143703"/>
        <dbReference type="EC" id="2.9.1.3"/>
    </reaction>
</comment>
<evidence type="ECO:0000256" key="1">
    <source>
        <dbReference type="ARBA" id="ARBA00023266"/>
    </source>
</evidence>
<gene>
    <name evidence="2" type="primary">selU</name>
    <name evidence="4" type="ORF">YC6258_01901</name>
</gene>
<dbReference type="PROSITE" id="PS50206">
    <property type="entry name" value="RHODANESE_3"/>
    <property type="match status" value="1"/>
</dbReference>
<evidence type="ECO:0000313" key="5">
    <source>
        <dbReference type="Proteomes" id="UP000032266"/>
    </source>
</evidence>
<dbReference type="EC" id="2.9.1.3" evidence="2"/>
<dbReference type="STRING" id="1445510.YC6258_01901"/>
<sequence>MSRPDTDDYAAIFLHDTPMMDTRAPGEFLKGAFPHTVSLPLMTDNERAKVGTCYKQQGQQKAIELGHQLVSGTLKEERIQRWLEFARAHPDGYLYCWRGGLRSQIVQQWLQQAGCDYPRIKGGYKALRRFLIDTQERIVSNTRFRILAGHTGCAKTDLLTAVPGSIDLEGLAHHRGSTFGKRPAGQPSQIDFENRLAIALLRQDHQYPGATILLEDESRLIGRCALPETLRRRMAEAPLIIVESTLEQRVEHSFRNYILNKLAEWQQARGAEEGFTAFAEDLTTSLFKIRRRLGGLRYQELSAILEQALKQQQQGDDSLHREWIRILLRDYYDPMYDYQLSQKQGPVEFRGTATDIKNYLLTH</sequence>
<evidence type="ECO:0000313" key="4">
    <source>
        <dbReference type="EMBL" id="AJQ93945.1"/>
    </source>
</evidence>
<dbReference type="InterPro" id="IPR036873">
    <property type="entry name" value="Rhodanese-like_dom_sf"/>
</dbReference>
<dbReference type="OrthoDB" id="9808735at2"/>
<name>A0A0C5V338_9GAMM</name>
<comment type="catalytic activity">
    <reaction evidence="2">
        <text>5-methylaminomethyl-2-(Se-phospho)selenouridine(34) in tRNA + H2O = 5-methylaminomethyl-2-selenouridine(34) in tRNA + phosphate</text>
        <dbReference type="Rhea" id="RHEA:60176"/>
        <dbReference type="Rhea" id="RHEA-COMP:10196"/>
        <dbReference type="Rhea" id="RHEA-COMP:15523"/>
        <dbReference type="ChEBI" id="CHEBI:15377"/>
        <dbReference type="ChEBI" id="CHEBI:43474"/>
        <dbReference type="ChEBI" id="CHEBI:82743"/>
        <dbReference type="ChEBI" id="CHEBI:143702"/>
    </reaction>
</comment>
<dbReference type="HAMAP" id="MF_01622">
    <property type="entry name" value="tRNA_sel_U_synth"/>
    <property type="match status" value="1"/>
</dbReference>
<keyword evidence="5" id="KW-1185">Reference proteome</keyword>
<feature type="domain" description="Rhodanese" evidence="3">
    <location>
        <begin position="13"/>
        <end position="136"/>
    </location>
</feature>
<organism evidence="4 5">
    <name type="scientific">Gynuella sunshinyii YC6258</name>
    <dbReference type="NCBI Taxonomy" id="1445510"/>
    <lineage>
        <taxon>Bacteria</taxon>
        <taxon>Pseudomonadati</taxon>
        <taxon>Pseudomonadota</taxon>
        <taxon>Gammaproteobacteria</taxon>
        <taxon>Oceanospirillales</taxon>
        <taxon>Saccharospirillaceae</taxon>
        <taxon>Gynuella</taxon>
    </lineage>
</organism>
<keyword evidence="2" id="KW-0808">Transferase</keyword>
<reference evidence="4 5" key="1">
    <citation type="submission" date="2014-01" db="EMBL/GenBank/DDBJ databases">
        <title>Full genme sequencing of cellulolytic bacterium Gynuella sunshinyii YC6258T gen. nov., sp. nov.</title>
        <authorList>
            <person name="Khan H."/>
            <person name="Chung E.J."/>
            <person name="Chung Y.R."/>
        </authorList>
    </citation>
    <scope>NUCLEOTIDE SEQUENCE [LARGE SCALE GENOMIC DNA]</scope>
    <source>
        <strain evidence="4 5">YC6258</strain>
    </source>
</reference>
<dbReference type="KEGG" id="gsn:YC6258_01901"/>
<dbReference type="CDD" id="cd01520">
    <property type="entry name" value="RHOD_YbbB"/>
    <property type="match status" value="1"/>
</dbReference>
<dbReference type="GO" id="GO:0043828">
    <property type="term" value="F:tRNA 2-selenouridine synthase activity"/>
    <property type="evidence" value="ECO:0007669"/>
    <property type="project" value="UniProtKB-EC"/>
</dbReference>
<comment type="function">
    <text evidence="2">Involved in the post-transcriptional modification of the uridine at the wobble position (U34) of tRNA(Lys), tRNA(Glu) and tRNA(Gln). Catalyzes the conversion of 2-thiouridine (S2U-RNA) to 2-selenouridine (Se2U-RNA). Acts in a two-step process involving geranylation of 2-thiouridine (S2U) to S-geranyl-2-thiouridine (geS2U) and subsequent selenation of the latter derivative to 2-selenouridine (Se2U) in the tRNA chain.</text>
</comment>
<dbReference type="Proteomes" id="UP000032266">
    <property type="component" value="Chromosome"/>
</dbReference>
<dbReference type="Pfam" id="PF26341">
    <property type="entry name" value="AAA_SelU"/>
    <property type="match status" value="1"/>
</dbReference>
<dbReference type="PATRIC" id="fig|1445510.3.peg.1862"/>
<dbReference type="SUPFAM" id="SSF52821">
    <property type="entry name" value="Rhodanese/Cell cycle control phosphatase"/>
    <property type="match status" value="1"/>
</dbReference>
<accession>A0A0C5V338</accession>
<dbReference type="EMBL" id="CP007142">
    <property type="protein sequence ID" value="AJQ93945.1"/>
    <property type="molecule type" value="Genomic_DNA"/>
</dbReference>
<dbReference type="InterPro" id="IPR001763">
    <property type="entry name" value="Rhodanese-like_dom"/>
</dbReference>